<comment type="caution">
    <text evidence="2">The sequence shown here is derived from an EMBL/GenBank/DDBJ whole genome shotgun (WGS) entry which is preliminary data.</text>
</comment>
<proteinExistence type="predicted"/>
<dbReference type="Gene3D" id="3.40.50.1000">
    <property type="entry name" value="HAD superfamily/HAD-like"/>
    <property type="match status" value="1"/>
</dbReference>
<keyword evidence="1" id="KW-0732">Signal</keyword>
<dbReference type="InterPro" id="IPR005519">
    <property type="entry name" value="Acid_phosphat_B-like"/>
</dbReference>
<dbReference type="InterPro" id="IPR023214">
    <property type="entry name" value="HAD_sf"/>
</dbReference>
<dbReference type="Pfam" id="PF03767">
    <property type="entry name" value="Acid_phosphat_B"/>
    <property type="match status" value="1"/>
</dbReference>
<name>A0ABR2N195_9ASPA</name>
<dbReference type="PANTHER" id="PTHR31284:SF10">
    <property type="entry name" value="ACID PHOSPHATASE-LIKE PROTEIN"/>
    <property type="match status" value="1"/>
</dbReference>
<feature type="signal peptide" evidence="1">
    <location>
        <begin position="1"/>
        <end position="20"/>
    </location>
</feature>
<evidence type="ECO:0000256" key="1">
    <source>
        <dbReference type="SAM" id="SignalP"/>
    </source>
</evidence>
<dbReference type="PANTHER" id="PTHR31284">
    <property type="entry name" value="ACID PHOSPHATASE-LIKE PROTEIN"/>
    <property type="match status" value="1"/>
</dbReference>
<protein>
    <submittedName>
        <fullName evidence="2">Acid phosphatase 1</fullName>
    </submittedName>
</protein>
<keyword evidence="3" id="KW-1185">Reference proteome</keyword>
<dbReference type="EMBL" id="JBBWWR010000002">
    <property type="protein sequence ID" value="KAK8970111.1"/>
    <property type="molecule type" value="Genomic_DNA"/>
</dbReference>
<gene>
    <name evidence="2" type="primary">APS1</name>
    <name evidence="2" type="ORF">KSP40_PGU007974</name>
</gene>
<dbReference type="Proteomes" id="UP001412067">
    <property type="component" value="Unassembled WGS sequence"/>
</dbReference>
<accession>A0ABR2N195</accession>
<feature type="chain" id="PRO_5046932270" evidence="1">
    <location>
        <begin position="21"/>
        <end position="158"/>
    </location>
</feature>
<evidence type="ECO:0000313" key="3">
    <source>
        <dbReference type="Proteomes" id="UP001412067"/>
    </source>
</evidence>
<evidence type="ECO:0000313" key="2">
    <source>
        <dbReference type="EMBL" id="KAK8970111.1"/>
    </source>
</evidence>
<sequence length="158" mass="18047">MLTLRILLLLMSYYFRLIDCSTNIGAETLLRILPATEKLSSDEVTDVVGDEPREAYCESWRLSVETNNAGNWKKISTRCTDLVEAYVTGPQYALDSKVVARHAQAYAKNLILAGDGKDVWIFDVDETLISNVHHYFLHGRRYSYILIFFLEIILCAAY</sequence>
<organism evidence="2 3">
    <name type="scientific">Platanthera guangdongensis</name>
    <dbReference type="NCBI Taxonomy" id="2320717"/>
    <lineage>
        <taxon>Eukaryota</taxon>
        <taxon>Viridiplantae</taxon>
        <taxon>Streptophyta</taxon>
        <taxon>Embryophyta</taxon>
        <taxon>Tracheophyta</taxon>
        <taxon>Spermatophyta</taxon>
        <taxon>Magnoliopsida</taxon>
        <taxon>Liliopsida</taxon>
        <taxon>Asparagales</taxon>
        <taxon>Orchidaceae</taxon>
        <taxon>Orchidoideae</taxon>
        <taxon>Orchideae</taxon>
        <taxon>Orchidinae</taxon>
        <taxon>Platanthera</taxon>
    </lineage>
</organism>
<reference evidence="2 3" key="1">
    <citation type="journal article" date="2022" name="Nat. Plants">
        <title>Genomes of leafy and leafless Platanthera orchids illuminate the evolution of mycoheterotrophy.</title>
        <authorList>
            <person name="Li M.H."/>
            <person name="Liu K.W."/>
            <person name="Li Z."/>
            <person name="Lu H.C."/>
            <person name="Ye Q.L."/>
            <person name="Zhang D."/>
            <person name="Wang J.Y."/>
            <person name="Li Y.F."/>
            <person name="Zhong Z.M."/>
            <person name="Liu X."/>
            <person name="Yu X."/>
            <person name="Liu D.K."/>
            <person name="Tu X.D."/>
            <person name="Liu B."/>
            <person name="Hao Y."/>
            <person name="Liao X.Y."/>
            <person name="Jiang Y.T."/>
            <person name="Sun W.H."/>
            <person name="Chen J."/>
            <person name="Chen Y.Q."/>
            <person name="Ai Y."/>
            <person name="Zhai J.W."/>
            <person name="Wu S.S."/>
            <person name="Zhou Z."/>
            <person name="Hsiao Y.Y."/>
            <person name="Wu W.L."/>
            <person name="Chen Y.Y."/>
            <person name="Lin Y.F."/>
            <person name="Hsu J.L."/>
            <person name="Li C.Y."/>
            <person name="Wang Z.W."/>
            <person name="Zhao X."/>
            <person name="Zhong W.Y."/>
            <person name="Ma X.K."/>
            <person name="Ma L."/>
            <person name="Huang J."/>
            <person name="Chen G.Z."/>
            <person name="Huang M.Z."/>
            <person name="Huang L."/>
            <person name="Peng D.H."/>
            <person name="Luo Y.B."/>
            <person name="Zou S.Q."/>
            <person name="Chen S.P."/>
            <person name="Lan S."/>
            <person name="Tsai W.C."/>
            <person name="Van de Peer Y."/>
            <person name="Liu Z.J."/>
        </authorList>
    </citation>
    <scope>NUCLEOTIDE SEQUENCE [LARGE SCALE GENOMIC DNA]</scope>
    <source>
        <strain evidence="2">Lor288</strain>
    </source>
</reference>